<dbReference type="GO" id="GO:0016787">
    <property type="term" value="F:hydrolase activity"/>
    <property type="evidence" value="ECO:0007669"/>
    <property type="project" value="UniProtKB-KW"/>
</dbReference>
<dbReference type="InterPro" id="IPR031924">
    <property type="entry name" value="GH115"/>
</dbReference>
<dbReference type="GO" id="GO:0005975">
    <property type="term" value="P:carbohydrate metabolic process"/>
    <property type="evidence" value="ECO:0007669"/>
    <property type="project" value="UniProtKB-ARBA"/>
</dbReference>
<dbReference type="PANTHER" id="PTHR37842">
    <property type="match status" value="1"/>
</dbReference>
<dbReference type="Pfam" id="PF17829">
    <property type="entry name" value="GH115_C"/>
    <property type="match status" value="1"/>
</dbReference>
<evidence type="ECO:0000256" key="1">
    <source>
        <dbReference type="ARBA" id="ARBA00022801"/>
    </source>
</evidence>
<dbReference type="InterPro" id="IPR042301">
    <property type="entry name" value="GH115_sf"/>
</dbReference>
<evidence type="ECO:0000259" key="2">
    <source>
        <dbReference type="Pfam" id="PF17829"/>
    </source>
</evidence>
<dbReference type="Proteomes" id="UP000030786">
    <property type="component" value="Chromosome"/>
</dbReference>
<protein>
    <recommendedName>
        <fullName evidence="2">Gylcosyl hydrolase 115 C-terminal domain-containing protein</fullName>
    </recommendedName>
</protein>
<dbReference type="Gene3D" id="2.60.120.1620">
    <property type="match status" value="1"/>
</dbReference>
<dbReference type="Gene3D" id="3.20.20.520">
    <property type="entry name" value="Glycosyl hydrolase family 115"/>
    <property type="match status" value="1"/>
</dbReference>
<dbReference type="Gene3D" id="3.30.379.10">
    <property type="entry name" value="Chitobiase/beta-hexosaminidase domain 2-like"/>
    <property type="match status" value="1"/>
</dbReference>
<evidence type="ECO:0000313" key="3">
    <source>
        <dbReference type="EMBL" id="AIZ43566.1"/>
    </source>
</evidence>
<dbReference type="KEGG" id="cbat:M666_19635"/>
<evidence type="ECO:0000313" key="4">
    <source>
        <dbReference type="Proteomes" id="UP000030786"/>
    </source>
</evidence>
<sequence>MKELKNKSMFKYLGVLLVCFQGAVVMAQEIKKAEFSIVDESNTVTILIDKKDAKVVSIAATIFANDVLKVTGKKPVVGSKAQLTSSAIIAGTIGKNTMIDKLIASGKLDVSELQNQWERYAIHSIENPSKGIDKALVIVGSDRRGTAYGILELSRKIGVSPWEWWADVTPEKKDVLSVSIHNTVSKSPSVKYRGVFLNDEDWGLQRWAALNFEPETGDIGPKTYAKVFELLLRLRANTIWPAMHSSTKPFYSYPENKFVADDYAIVIGTSHAEPMLSNINTEWKHDKMGEYRYDTNSETIKNLFTKRVKETAKLEGIYTTGMRGEHDSPMIVGEDDTDAQVHLLERVITDQRAILKKETKKNPTAIPQAFVPYKEVLNYYQSGLKLPEDITLVWTDDNYGYMRQLSTPKEQRRPGGAGVYYHTSYWGRPHDYLWLNSTNPVLMWEEMSKAYEFQSRDIWILNCGDIKPHEYNMELFLDMAWDMDNFEKSASVKTHMQSWAAREFGKETAAEITEVLFENNRLAYIRRPEFMAWSQVEPVTKEGETELTQYHYGDEVSERIKSYETIIERTESLYADIADHRKDAFYQLVYYPIIGASKLNQKWLYSFKNKFTAKQGRQSANAFGALSKEAYHRIEKETTYYNTKLQNGKWNHIMTMAPRFLPVFAQPATSTVQTDQKVKLGLALEGYQMEVNDEIINSYADVLPVFNSYTNSTYFIDVFVEGEGEVDWVAIPKVDWIKLSEDKGTLHSEHLEKRIWVSIDWTKVPKGENKKEAPLGHDFQLIPPSFKVNSAIDFRSEGKTTTIGVSVYNPEFDALENYKGFVEDKGYVSINAENYTRKQAGNEADWQLFEGIGYTNKVITALPRNATPNVTLEAIKANSPVLEYDFYTFNFGEVAVNLQAVPTHAPHAGIGVRCAVAIDDASPVLVDFQTIGRSDEWKENVLKNASVKSTKQIVNKAGKHTLKIWMVDPGVLIDQVLIDLGGWKKSYAFPKETAKK</sequence>
<feature type="domain" description="Gylcosyl hydrolase 115 C-terminal" evidence="2">
    <location>
        <begin position="820"/>
        <end position="992"/>
    </location>
</feature>
<proteinExistence type="predicted"/>
<dbReference type="Pfam" id="PF15979">
    <property type="entry name" value="Glyco_hydro_115"/>
    <property type="match status" value="1"/>
</dbReference>
<dbReference type="SUPFAM" id="SSF55545">
    <property type="entry name" value="beta-N-acetylhexosaminidase-like domain"/>
    <property type="match status" value="1"/>
</dbReference>
<dbReference type="InterPro" id="IPR029018">
    <property type="entry name" value="Hex-like_dom2"/>
</dbReference>
<reference evidence="3 4" key="1">
    <citation type="journal article" date="2014" name="Environ. Microbiol.">
        <title>Contrasting genomic patterns and infection strategies of two co-existing Bacteroidetes podovirus genera.</title>
        <authorList>
            <person name="Holmfeldt K."/>
            <person name="Howard-Varona C."/>
            <person name="Solonenko N."/>
            <person name="Sullivan M.B."/>
        </authorList>
    </citation>
    <scope>NUCLEOTIDE SEQUENCE [LARGE SCALE GENOMIC DNA]</scope>
    <source>
        <strain evidence="3 4">18</strain>
    </source>
</reference>
<keyword evidence="1" id="KW-0378">Hydrolase</keyword>
<dbReference type="PANTHER" id="PTHR37842:SF2">
    <property type="entry name" value="GYLCOSYL HYDROLASE 115 C-TERMINAL DOMAIN-CONTAINING PROTEIN"/>
    <property type="match status" value="1"/>
</dbReference>
<dbReference type="InterPro" id="IPR041437">
    <property type="entry name" value="GH115_C"/>
</dbReference>
<gene>
    <name evidence="3" type="ORF">M666_19635</name>
</gene>
<organism evidence="3 4">
    <name type="scientific">Cellulophaga baltica 18</name>
    <dbReference type="NCBI Taxonomy" id="1348584"/>
    <lineage>
        <taxon>Bacteria</taxon>
        <taxon>Pseudomonadati</taxon>
        <taxon>Bacteroidota</taxon>
        <taxon>Flavobacteriia</taxon>
        <taxon>Flavobacteriales</taxon>
        <taxon>Flavobacteriaceae</taxon>
        <taxon>Cellulophaga</taxon>
    </lineage>
</organism>
<dbReference type="Gene3D" id="1.20.58.2150">
    <property type="match status" value="1"/>
</dbReference>
<dbReference type="EMBL" id="CP009976">
    <property type="protein sequence ID" value="AIZ43566.1"/>
    <property type="molecule type" value="Genomic_DNA"/>
</dbReference>
<accession>A0AAU8RKZ0</accession>
<name>A0AAU8RKZ0_9FLAO</name>
<dbReference type="AlphaFoldDB" id="A0AAU8RKZ0"/>